<name>A0A3B1CUP0_9ZZZZ</name>
<dbReference type="Gene3D" id="3.30.420.40">
    <property type="match status" value="2"/>
</dbReference>
<dbReference type="InterPro" id="IPR000600">
    <property type="entry name" value="ROK"/>
</dbReference>
<accession>A0A3B1CUP0</accession>
<dbReference type="PANTHER" id="PTHR18964:SF149">
    <property type="entry name" value="BIFUNCTIONAL UDP-N-ACETYLGLUCOSAMINE 2-EPIMERASE_N-ACETYLMANNOSAMINE KINASE"/>
    <property type="match status" value="1"/>
</dbReference>
<keyword evidence="1" id="KW-0418">Kinase</keyword>
<proteinExistence type="predicted"/>
<reference evidence="1" key="1">
    <citation type="submission" date="2018-06" db="EMBL/GenBank/DDBJ databases">
        <authorList>
            <person name="Zhirakovskaya E."/>
        </authorList>
    </citation>
    <scope>NUCLEOTIDE SEQUENCE</scope>
</reference>
<sequence length="309" mass="32756">MRHKRYAIGADIGGTNLRVALVNREGEIVERVKTSSTDNVFDSLVSAIDRFYSDDIAGIGIGVAGVIEREKGIVKRSPNLPSVEGVSFIDGIRQRFSLPVYIENDANAAALGERWAGAGREFRSFVLFTLGTGIGGGVVYDGHLLDIAAELGHISIEAEGVRCPCGNNGCLEAYASARAMTGRAVELIENGTDSLMKGCCEGNVYKISPEDIYSYALEGDNLARETLKTAGRYLGVGIAGAINIFSPEAVILTGGLTGAWNIYIETAIKEASKRAFPELSGSIKILPSLLKDDAGVIGAACLVFDKTKS</sequence>
<organism evidence="1">
    <name type="scientific">hydrothermal vent metagenome</name>
    <dbReference type="NCBI Taxonomy" id="652676"/>
    <lineage>
        <taxon>unclassified sequences</taxon>
        <taxon>metagenomes</taxon>
        <taxon>ecological metagenomes</taxon>
    </lineage>
</organism>
<dbReference type="AlphaFoldDB" id="A0A3B1CUP0"/>
<dbReference type="Pfam" id="PF00480">
    <property type="entry name" value="ROK"/>
    <property type="match status" value="1"/>
</dbReference>
<dbReference type="PANTHER" id="PTHR18964">
    <property type="entry name" value="ROK (REPRESSOR, ORF, KINASE) FAMILY"/>
    <property type="match status" value="1"/>
</dbReference>
<dbReference type="EMBL" id="UOGI01000071">
    <property type="protein sequence ID" value="VAX30211.1"/>
    <property type="molecule type" value="Genomic_DNA"/>
</dbReference>
<dbReference type="SUPFAM" id="SSF53067">
    <property type="entry name" value="Actin-like ATPase domain"/>
    <property type="match status" value="1"/>
</dbReference>
<gene>
    <name evidence="1" type="ORF">MNBD_NITROSPIRAE03-1437</name>
</gene>
<dbReference type="InterPro" id="IPR043129">
    <property type="entry name" value="ATPase_NBD"/>
</dbReference>
<keyword evidence="1" id="KW-0808">Transferase</keyword>
<protein>
    <submittedName>
        <fullName evidence="1">Glucokinase</fullName>
        <ecNumber evidence="1">2.7.1.2</ecNumber>
    </submittedName>
</protein>
<evidence type="ECO:0000313" key="1">
    <source>
        <dbReference type="EMBL" id="VAX30211.1"/>
    </source>
</evidence>
<dbReference type="GO" id="GO:0004340">
    <property type="term" value="F:glucokinase activity"/>
    <property type="evidence" value="ECO:0007669"/>
    <property type="project" value="UniProtKB-EC"/>
</dbReference>
<dbReference type="EC" id="2.7.1.2" evidence="1"/>